<keyword evidence="3" id="KW-0233">DNA recombination</keyword>
<evidence type="ECO:0000256" key="5">
    <source>
        <dbReference type="PROSITE-ProRule" id="PRU10137"/>
    </source>
</evidence>
<gene>
    <name evidence="7" type="ORF">E6P75_12285</name>
</gene>
<dbReference type="PANTHER" id="PTHR30461">
    <property type="entry name" value="DNA-INVERTASE FROM LAMBDOID PROPHAGE"/>
    <property type="match status" value="1"/>
</dbReference>
<accession>A0AAW6TL64</accession>
<dbReference type="InterPro" id="IPR050639">
    <property type="entry name" value="SSR_resolvase"/>
</dbReference>
<dbReference type="InterPro" id="IPR036162">
    <property type="entry name" value="Resolvase-like_N_sf"/>
</dbReference>
<dbReference type="GO" id="GO:0003677">
    <property type="term" value="F:DNA binding"/>
    <property type="evidence" value="ECO:0007669"/>
    <property type="project" value="UniProtKB-KW"/>
</dbReference>
<reference evidence="7" key="1">
    <citation type="submission" date="2019-04" db="EMBL/GenBank/DDBJ databases">
        <title>Moraxella osloensis CCUG 73412, isolated from corneal scrapings as causative agent of keratitis.</title>
        <authorList>
            <person name="Connolly G."/>
            <person name="Jaen-Luchoro D."/>
            <person name="Pinyeiro-Iglesias B."/>
            <person name="Curry A."/>
            <person name="Knowles S."/>
            <person name="Moore E.R.B."/>
        </authorList>
    </citation>
    <scope>NUCLEOTIDE SEQUENCE</scope>
    <source>
        <strain evidence="7">CCUG 73412</strain>
    </source>
</reference>
<dbReference type="SUPFAM" id="SSF53041">
    <property type="entry name" value="Resolvase-like"/>
    <property type="match status" value="1"/>
</dbReference>
<evidence type="ECO:0000256" key="4">
    <source>
        <dbReference type="PIRSR" id="PIRSR606118-50"/>
    </source>
</evidence>
<evidence type="ECO:0000259" key="6">
    <source>
        <dbReference type="PROSITE" id="PS51736"/>
    </source>
</evidence>
<dbReference type="PROSITE" id="PS51736">
    <property type="entry name" value="RECOMBINASES_3"/>
    <property type="match status" value="1"/>
</dbReference>
<evidence type="ECO:0000256" key="1">
    <source>
        <dbReference type="ARBA" id="ARBA00022908"/>
    </source>
</evidence>
<dbReference type="InterPro" id="IPR006118">
    <property type="entry name" value="Recombinase_CS"/>
</dbReference>
<dbReference type="AlphaFoldDB" id="A0AAW6TL64"/>
<dbReference type="Pfam" id="PF00239">
    <property type="entry name" value="Resolvase"/>
    <property type="match status" value="1"/>
</dbReference>
<dbReference type="GO" id="GO:0015074">
    <property type="term" value="P:DNA integration"/>
    <property type="evidence" value="ECO:0007669"/>
    <property type="project" value="UniProtKB-KW"/>
</dbReference>
<evidence type="ECO:0000256" key="2">
    <source>
        <dbReference type="ARBA" id="ARBA00023125"/>
    </source>
</evidence>
<feature type="domain" description="Resolvase/invertase-type recombinase catalytic" evidence="6">
    <location>
        <begin position="2"/>
        <end position="156"/>
    </location>
</feature>
<dbReference type="InterPro" id="IPR006119">
    <property type="entry name" value="Resolv_N"/>
</dbReference>
<dbReference type="FunFam" id="3.40.50.1390:FF:000010">
    <property type="entry name" value="Recombinase resolvase family"/>
    <property type="match status" value="1"/>
</dbReference>
<dbReference type="CDD" id="cd03767">
    <property type="entry name" value="SR_Res_par"/>
    <property type="match status" value="1"/>
</dbReference>
<dbReference type="PANTHER" id="PTHR30461:SF25">
    <property type="entry name" value="RESOLVASE-RELATED"/>
    <property type="match status" value="1"/>
</dbReference>
<dbReference type="EMBL" id="SSCJ01000018">
    <property type="protein sequence ID" value="MDI4510969.1"/>
    <property type="molecule type" value="Genomic_DNA"/>
</dbReference>
<evidence type="ECO:0000313" key="7">
    <source>
        <dbReference type="EMBL" id="MDI4510969.1"/>
    </source>
</evidence>
<dbReference type="PROSITE" id="PS00398">
    <property type="entry name" value="RECOMBINASES_2"/>
    <property type="match status" value="1"/>
</dbReference>
<evidence type="ECO:0000256" key="3">
    <source>
        <dbReference type="ARBA" id="ARBA00023172"/>
    </source>
</evidence>
<proteinExistence type="predicted"/>
<keyword evidence="2" id="KW-0238">DNA-binding</keyword>
<keyword evidence="1" id="KW-0229">DNA integration</keyword>
<protein>
    <submittedName>
        <fullName evidence="7">Resolvase</fullName>
    </submittedName>
</protein>
<dbReference type="Gene3D" id="3.40.50.1390">
    <property type="entry name" value="Resolvase, N-terminal catalytic domain"/>
    <property type="match status" value="1"/>
</dbReference>
<feature type="active site" description="O-(5'-phospho-DNA)-serine intermediate" evidence="4 5">
    <location>
        <position position="10"/>
    </location>
</feature>
<name>A0AAW6TL64_FAUOS</name>
<comment type="caution">
    <text evidence="7">The sequence shown here is derived from an EMBL/GenBank/DDBJ whole genome shotgun (WGS) entry which is preliminary data.</text>
</comment>
<dbReference type="PROSITE" id="PS00397">
    <property type="entry name" value="RECOMBINASES_1"/>
    <property type="match status" value="1"/>
</dbReference>
<dbReference type="GO" id="GO:0000150">
    <property type="term" value="F:DNA strand exchange activity"/>
    <property type="evidence" value="ECO:0007669"/>
    <property type="project" value="InterPro"/>
</dbReference>
<organism evidence="7">
    <name type="scientific">Faucicola osloensis</name>
    <name type="common">Moraxella osloensis</name>
    <dbReference type="NCBI Taxonomy" id="34062"/>
    <lineage>
        <taxon>Bacteria</taxon>
        <taxon>Pseudomonadati</taxon>
        <taxon>Pseudomonadota</taxon>
        <taxon>Gammaproteobacteria</taxon>
        <taxon>Moraxellales</taxon>
        <taxon>Moraxellaceae</taxon>
        <taxon>Faucicola</taxon>
    </lineage>
</organism>
<dbReference type="SMART" id="SM00857">
    <property type="entry name" value="Resolvase"/>
    <property type="match status" value="1"/>
</dbReference>
<sequence>MFVRAYLRASTQEQNAERARQSLIEFATSHNLVIAKFYVENESGAKLDRPKLNELLDDCQQGDILLIEDIDRLSRLNGADWETLRNLIKSKQIRIVALNVSTTHNQANAGNDEITNRILSAVNDMLIEILASVARRDYEQRRLRQKQGIELAKAKGVYKGKQPNTKRYTAILAMLDSGATYQKIIDTLQVGTATIKNAKKWREGDA</sequence>